<dbReference type="InterPro" id="IPR036465">
    <property type="entry name" value="vWFA_dom_sf"/>
</dbReference>
<dbReference type="SUPFAM" id="SSF53300">
    <property type="entry name" value="vWA-like"/>
    <property type="match status" value="1"/>
</dbReference>
<dbReference type="InterPro" id="IPR002035">
    <property type="entry name" value="VWF_A"/>
</dbReference>
<accession>A0A183DKV5</accession>
<reference evidence="4" key="1">
    <citation type="submission" date="2016-06" db="UniProtKB">
        <authorList>
            <consortium name="WormBaseParasite"/>
        </authorList>
    </citation>
    <scope>IDENTIFICATION</scope>
</reference>
<gene>
    <name evidence="2" type="ORF">GPUH_LOCUS9345</name>
</gene>
<organism evidence="4">
    <name type="scientific">Gongylonema pulchrum</name>
    <dbReference type="NCBI Taxonomy" id="637853"/>
    <lineage>
        <taxon>Eukaryota</taxon>
        <taxon>Metazoa</taxon>
        <taxon>Ecdysozoa</taxon>
        <taxon>Nematoda</taxon>
        <taxon>Chromadorea</taxon>
        <taxon>Rhabditida</taxon>
        <taxon>Spirurina</taxon>
        <taxon>Spiruromorpha</taxon>
        <taxon>Spiruroidea</taxon>
        <taxon>Gongylonematidae</taxon>
        <taxon>Gongylonema</taxon>
    </lineage>
</organism>
<name>A0A183DKV5_9BILA</name>
<dbReference type="Gene3D" id="3.40.50.410">
    <property type="entry name" value="von Willebrand factor, type A domain"/>
    <property type="match status" value="1"/>
</dbReference>
<keyword evidence="3" id="KW-1185">Reference proteome</keyword>
<evidence type="ECO:0000313" key="2">
    <source>
        <dbReference type="EMBL" id="VDK71175.1"/>
    </source>
</evidence>
<feature type="domain" description="VWFA" evidence="1">
    <location>
        <begin position="1"/>
        <end position="53"/>
    </location>
</feature>
<evidence type="ECO:0000259" key="1">
    <source>
        <dbReference type="PROSITE" id="PS50234"/>
    </source>
</evidence>
<sequence>MFVLDSSDNITPDEYANLKEGISTLIDEAFDLSPDIVRVGFVEYRYSFLAQFS</sequence>
<dbReference type="WBParaSite" id="GPUH_0000935701-mRNA-1">
    <property type="protein sequence ID" value="GPUH_0000935701-mRNA-1"/>
    <property type="gene ID" value="GPUH_0000935701"/>
</dbReference>
<dbReference type="PROSITE" id="PS50234">
    <property type="entry name" value="VWFA"/>
    <property type="match status" value="1"/>
</dbReference>
<dbReference type="EMBL" id="UYRT01030199">
    <property type="protein sequence ID" value="VDK71175.1"/>
    <property type="molecule type" value="Genomic_DNA"/>
</dbReference>
<protein>
    <submittedName>
        <fullName evidence="4">VWFA domain-containing protein</fullName>
    </submittedName>
</protein>
<evidence type="ECO:0000313" key="4">
    <source>
        <dbReference type="WBParaSite" id="GPUH_0000935701-mRNA-1"/>
    </source>
</evidence>
<proteinExistence type="predicted"/>
<reference evidence="2 3" key="2">
    <citation type="submission" date="2018-11" db="EMBL/GenBank/DDBJ databases">
        <authorList>
            <consortium name="Pathogen Informatics"/>
        </authorList>
    </citation>
    <scope>NUCLEOTIDE SEQUENCE [LARGE SCALE GENOMIC DNA]</scope>
</reference>
<evidence type="ECO:0000313" key="3">
    <source>
        <dbReference type="Proteomes" id="UP000271098"/>
    </source>
</evidence>
<dbReference type="Proteomes" id="UP000271098">
    <property type="component" value="Unassembled WGS sequence"/>
</dbReference>
<dbReference type="Pfam" id="PF00092">
    <property type="entry name" value="VWA"/>
    <property type="match status" value="1"/>
</dbReference>
<dbReference type="AlphaFoldDB" id="A0A183DKV5"/>